<dbReference type="SUPFAM" id="SSF48452">
    <property type="entry name" value="TPR-like"/>
    <property type="match status" value="1"/>
</dbReference>
<dbReference type="PROSITE" id="PS50005">
    <property type="entry name" value="TPR"/>
    <property type="match status" value="1"/>
</dbReference>
<dbReference type="InterPro" id="IPR011990">
    <property type="entry name" value="TPR-like_helical_dom_sf"/>
</dbReference>
<evidence type="ECO:0000313" key="4">
    <source>
        <dbReference type="Proteomes" id="UP001497444"/>
    </source>
</evidence>
<reference evidence="3" key="1">
    <citation type="submission" date="2024-02" db="EMBL/GenBank/DDBJ databases">
        <authorList>
            <consortium name="ELIXIR-Norway"/>
            <consortium name="Elixir Norway"/>
        </authorList>
    </citation>
    <scope>NUCLEOTIDE SEQUENCE</scope>
</reference>
<keyword evidence="4" id="KW-1185">Reference proteome</keyword>
<dbReference type="EMBL" id="OZ020103">
    <property type="protein sequence ID" value="CAK9277806.1"/>
    <property type="molecule type" value="Genomic_DNA"/>
</dbReference>
<evidence type="ECO:0000256" key="2">
    <source>
        <dbReference type="SAM" id="MobiDB-lite"/>
    </source>
</evidence>
<protein>
    <submittedName>
        <fullName evidence="3">Uncharacterized protein</fullName>
    </submittedName>
</protein>
<organism evidence="3 4">
    <name type="scientific">Sphagnum jensenii</name>
    <dbReference type="NCBI Taxonomy" id="128206"/>
    <lineage>
        <taxon>Eukaryota</taxon>
        <taxon>Viridiplantae</taxon>
        <taxon>Streptophyta</taxon>
        <taxon>Embryophyta</taxon>
        <taxon>Bryophyta</taxon>
        <taxon>Sphagnophytina</taxon>
        <taxon>Sphagnopsida</taxon>
        <taxon>Sphagnales</taxon>
        <taxon>Sphagnaceae</taxon>
        <taxon>Sphagnum</taxon>
    </lineage>
</organism>
<keyword evidence="1" id="KW-0802">TPR repeat</keyword>
<sequence>MEAAATAVTPPSLREQGNALFKEKNYLKTAAVYTQAIKADPENAAVYRICKSLPVAMALSPSIRSPKCTERGGFHSFGFVRRMTSVGLLEYSYDLYHEGISSEENETSGLLSDKQSEKVYGSKSTTASEEQQLNVVSTSIPDPPADHLWSHHHQEAQKFVGSPIAASWRTYCAVRLQGSSRMLQGTIPPGTSEEVWSSVKEVIETSIKEWNDSNGKVDPGVRFCAGKDISKFSSSCWH</sequence>
<feature type="repeat" description="TPR" evidence="1">
    <location>
        <begin position="10"/>
        <end position="43"/>
    </location>
</feature>
<dbReference type="InterPro" id="IPR019734">
    <property type="entry name" value="TPR_rpt"/>
</dbReference>
<feature type="compositionally biased region" description="Polar residues" evidence="2">
    <location>
        <begin position="122"/>
        <end position="132"/>
    </location>
</feature>
<evidence type="ECO:0000313" key="3">
    <source>
        <dbReference type="EMBL" id="CAK9277806.1"/>
    </source>
</evidence>
<dbReference type="Proteomes" id="UP001497444">
    <property type="component" value="Chromosome 8"/>
</dbReference>
<feature type="region of interest" description="Disordered" evidence="2">
    <location>
        <begin position="104"/>
        <end position="132"/>
    </location>
</feature>
<dbReference type="Gene3D" id="1.25.40.10">
    <property type="entry name" value="Tetratricopeptide repeat domain"/>
    <property type="match status" value="1"/>
</dbReference>
<proteinExistence type="predicted"/>
<name>A0ABP0XFB2_9BRYO</name>
<gene>
    <name evidence="3" type="ORF">CSSPJE1EN1_LOCUS23284</name>
</gene>
<accession>A0ABP0XFB2</accession>
<evidence type="ECO:0000256" key="1">
    <source>
        <dbReference type="PROSITE-ProRule" id="PRU00339"/>
    </source>
</evidence>